<reference evidence="6 7" key="1">
    <citation type="submission" date="2016-06" db="EMBL/GenBank/DDBJ databases">
        <title>Three novel species with peptidoglycan cell walls form the new genus Lacunisphaera gen. nov. in the family Opitutaceae of the verrucomicrobial subdivision 4.</title>
        <authorList>
            <person name="Rast P."/>
            <person name="Gloeckner I."/>
            <person name="Jogler M."/>
            <person name="Boedeker C."/>
            <person name="Jeske O."/>
            <person name="Wiegand S."/>
            <person name="Reinhardt R."/>
            <person name="Schumann P."/>
            <person name="Rohde M."/>
            <person name="Spring S."/>
            <person name="Gloeckner F.O."/>
            <person name="Jogler C."/>
        </authorList>
    </citation>
    <scope>NUCLEOTIDE SEQUENCE [LARGE SCALE GENOMIC DNA]</scope>
    <source>
        <strain evidence="6 7">IG16b</strain>
    </source>
</reference>
<keyword evidence="4" id="KW-0186">Copper</keyword>
<keyword evidence="3" id="KW-0249">Electron transport</keyword>
<dbReference type="InterPro" id="IPR050845">
    <property type="entry name" value="Cu-binding_ET"/>
</dbReference>
<dbReference type="KEGG" id="obg:Verru16b_00364"/>
<dbReference type="GO" id="GO:0009055">
    <property type="term" value="F:electron transfer activity"/>
    <property type="evidence" value="ECO:0007669"/>
    <property type="project" value="InterPro"/>
</dbReference>
<dbReference type="Pfam" id="PF00127">
    <property type="entry name" value="Copper-bind"/>
    <property type="match status" value="1"/>
</dbReference>
<sequence length="163" mass="17274">MNHPTRILLALVAGASLLFTGCGKSEAPAPSAAPADGVRTIEITANDTMKFNLTEIRAQPGEKLRVALTNLGRMPKQAMGHNWVLLTPRDDAAVLAFAASAAARMPDYLPDDKSAVLAHTRILGGGESDTIEFTVPAQPGEYPFLCTFPGHAALMKGKLIVRP</sequence>
<dbReference type="PATRIC" id="fig|1838286.3.peg.368"/>
<dbReference type="Gene3D" id="2.60.40.420">
    <property type="entry name" value="Cupredoxins - blue copper proteins"/>
    <property type="match status" value="1"/>
</dbReference>
<dbReference type="InterPro" id="IPR028871">
    <property type="entry name" value="BlueCu_1_BS"/>
</dbReference>
<dbReference type="InterPro" id="IPR008972">
    <property type="entry name" value="Cupredoxin"/>
</dbReference>
<dbReference type="AlphaFoldDB" id="A0A1I7PI63"/>
<keyword evidence="7" id="KW-1185">Reference proteome</keyword>
<dbReference type="PANTHER" id="PTHR38439">
    <property type="entry name" value="AURACYANIN-B"/>
    <property type="match status" value="1"/>
</dbReference>
<dbReference type="InterPro" id="IPR000923">
    <property type="entry name" value="BlueCu_1"/>
</dbReference>
<dbReference type="PANTHER" id="PTHR38439:SF2">
    <property type="entry name" value="OUTER MEMBRANE PROTEIN H.8"/>
    <property type="match status" value="1"/>
</dbReference>
<keyword evidence="1" id="KW-0813">Transport</keyword>
<evidence type="ECO:0000313" key="6">
    <source>
        <dbReference type="EMBL" id="AOS43321.1"/>
    </source>
</evidence>
<evidence type="ECO:0000256" key="1">
    <source>
        <dbReference type="ARBA" id="ARBA00022448"/>
    </source>
</evidence>
<dbReference type="InterPro" id="IPR014068">
    <property type="entry name" value="Azurin"/>
</dbReference>
<dbReference type="GO" id="GO:0005507">
    <property type="term" value="F:copper ion binding"/>
    <property type="evidence" value="ECO:0007669"/>
    <property type="project" value="InterPro"/>
</dbReference>
<dbReference type="STRING" id="1838286.Verru16b_00364"/>
<dbReference type="Proteomes" id="UP000095228">
    <property type="component" value="Chromosome"/>
</dbReference>
<evidence type="ECO:0000259" key="5">
    <source>
        <dbReference type="Pfam" id="PF00127"/>
    </source>
</evidence>
<dbReference type="SUPFAM" id="SSF49503">
    <property type="entry name" value="Cupredoxins"/>
    <property type="match status" value="1"/>
</dbReference>
<dbReference type="CDD" id="cd13922">
    <property type="entry name" value="Azurin"/>
    <property type="match status" value="1"/>
</dbReference>
<evidence type="ECO:0000256" key="3">
    <source>
        <dbReference type="ARBA" id="ARBA00022982"/>
    </source>
</evidence>
<accession>A0A1I7PI63</accession>
<proteinExistence type="predicted"/>
<dbReference type="EMBL" id="CP016094">
    <property type="protein sequence ID" value="AOS43321.1"/>
    <property type="molecule type" value="Genomic_DNA"/>
</dbReference>
<name>A0A1I7PI63_9BACT</name>
<dbReference type="PROSITE" id="PS51257">
    <property type="entry name" value="PROKAR_LIPOPROTEIN"/>
    <property type="match status" value="1"/>
</dbReference>
<dbReference type="OrthoDB" id="9814063at2"/>
<evidence type="ECO:0000256" key="2">
    <source>
        <dbReference type="ARBA" id="ARBA00022723"/>
    </source>
</evidence>
<protein>
    <submittedName>
        <fullName evidence="6">Azurin</fullName>
    </submittedName>
</protein>
<evidence type="ECO:0000313" key="7">
    <source>
        <dbReference type="Proteomes" id="UP000095228"/>
    </source>
</evidence>
<gene>
    <name evidence="6" type="primary">azu_2</name>
    <name evidence="6" type="ORF">Verru16b_00364</name>
</gene>
<dbReference type="RefSeq" id="WP_099093246.1">
    <property type="nucleotide sequence ID" value="NZ_CP016094.1"/>
</dbReference>
<dbReference type="PROSITE" id="PS00196">
    <property type="entry name" value="COPPER_BLUE"/>
    <property type="match status" value="1"/>
</dbReference>
<evidence type="ECO:0000256" key="4">
    <source>
        <dbReference type="ARBA" id="ARBA00023008"/>
    </source>
</evidence>
<keyword evidence="2" id="KW-0479">Metal-binding</keyword>
<feature type="domain" description="Blue (type 1) copper" evidence="5">
    <location>
        <begin position="42"/>
        <end position="161"/>
    </location>
</feature>
<organism evidence="6 7">
    <name type="scientific">Lacunisphaera limnophila</name>
    <dbReference type="NCBI Taxonomy" id="1838286"/>
    <lineage>
        <taxon>Bacteria</taxon>
        <taxon>Pseudomonadati</taxon>
        <taxon>Verrucomicrobiota</taxon>
        <taxon>Opitutia</taxon>
        <taxon>Opitutales</taxon>
        <taxon>Opitutaceae</taxon>
        <taxon>Lacunisphaera</taxon>
    </lineage>
</organism>